<dbReference type="Proteomes" id="UP000315673">
    <property type="component" value="Chromosome"/>
</dbReference>
<dbReference type="RefSeq" id="WP_146570075.1">
    <property type="nucleotide sequence ID" value="NZ_CP042306.1"/>
</dbReference>
<evidence type="ECO:0000313" key="2">
    <source>
        <dbReference type="EMBL" id="QDZ06991.1"/>
    </source>
</evidence>
<protein>
    <submittedName>
        <fullName evidence="2">Uncharacterized protein</fullName>
    </submittedName>
</protein>
<sequence>MSDDIENAPRRRETAERVQKEFEELLELAQNSTATIDSFQQDFDRNRSTMLFSVLGTYAAMGVGIMAFFQADAYRRAAQFKNPNSWIDFPITFLVLGAVVSILLGIWLLYLAYNRQRSVRSLRRAMRIEKEIHSRLMLLLDEQKQRVALYSSPSPVTLATYEIRIMRMHRPEQTSQGESSIELAKGIISNIRI</sequence>
<keyword evidence="3" id="KW-1185">Reference proteome</keyword>
<feature type="transmembrane region" description="Helical" evidence="1">
    <location>
        <begin position="91"/>
        <end position="113"/>
    </location>
</feature>
<gene>
    <name evidence="2" type="ORF">FPZ24_05445</name>
</gene>
<organism evidence="2 3">
    <name type="scientific">Sphingomonas panacisoli</name>
    <dbReference type="NCBI Taxonomy" id="1813879"/>
    <lineage>
        <taxon>Bacteria</taxon>
        <taxon>Pseudomonadati</taxon>
        <taxon>Pseudomonadota</taxon>
        <taxon>Alphaproteobacteria</taxon>
        <taxon>Sphingomonadales</taxon>
        <taxon>Sphingomonadaceae</taxon>
        <taxon>Sphingomonas</taxon>
    </lineage>
</organism>
<feature type="transmembrane region" description="Helical" evidence="1">
    <location>
        <begin position="50"/>
        <end position="71"/>
    </location>
</feature>
<keyword evidence="1" id="KW-0472">Membrane</keyword>
<dbReference type="KEGG" id="spai:FPZ24_05445"/>
<reference evidence="2 3" key="1">
    <citation type="submission" date="2019-07" db="EMBL/GenBank/DDBJ databases">
        <title>Full genome sequence of Sphingomonas sp. 4R-6-7(HKS19).</title>
        <authorList>
            <person name="Im W.-T."/>
        </authorList>
    </citation>
    <scope>NUCLEOTIDE SEQUENCE [LARGE SCALE GENOMIC DNA]</scope>
    <source>
        <strain evidence="2 3">HKS19</strain>
    </source>
</reference>
<dbReference type="EMBL" id="CP042306">
    <property type="protein sequence ID" value="QDZ06991.1"/>
    <property type="molecule type" value="Genomic_DNA"/>
</dbReference>
<dbReference type="AlphaFoldDB" id="A0A5B8LFZ5"/>
<proteinExistence type="predicted"/>
<evidence type="ECO:0000256" key="1">
    <source>
        <dbReference type="SAM" id="Phobius"/>
    </source>
</evidence>
<keyword evidence="1" id="KW-0812">Transmembrane</keyword>
<keyword evidence="1" id="KW-1133">Transmembrane helix</keyword>
<accession>A0A5B8LFZ5</accession>
<evidence type="ECO:0000313" key="3">
    <source>
        <dbReference type="Proteomes" id="UP000315673"/>
    </source>
</evidence>
<name>A0A5B8LFZ5_9SPHN</name>